<protein>
    <recommendedName>
        <fullName evidence="3">DUF4403 family protein</fullName>
    </recommendedName>
</protein>
<dbReference type="Pfam" id="PF14356">
    <property type="entry name" value="DUF4403"/>
    <property type="match status" value="1"/>
</dbReference>
<gene>
    <name evidence="1" type="ORF">rosag_29490</name>
</gene>
<dbReference type="PROSITE" id="PS51257">
    <property type="entry name" value="PROKAR_LIPOPROTEIN"/>
    <property type="match status" value="1"/>
</dbReference>
<dbReference type="Proteomes" id="UP001161325">
    <property type="component" value="Unassembled WGS sequence"/>
</dbReference>
<sequence>MSVPSPRARARRSLVALVAPLVVLGTVSCGGGGRPATAVLAPTPTLPPLEPAVLALPITIQTSAVVAAIEKALPRADSLDRARCLTLGGVVCHQYAYRRDTLQLRVTGDRVDMLARLRYRGRVALPTGGSVGSCGFAPEPMPRAELRFTTSLYWRSDWRLATRATQLTSAMPDPCQVTLLRVDATPLMKRIVDWQLGRAVSQVDSAFPALADLRAAADSMWRQLQAPVPVDSAGTAWLLMSPESVALAPIEGRGTAIHSGVTLVARPRIVSGPRPQVAVRPLPPLALARPASGLRVPVQIELPFAEIARQSAALLAQETAGQPLRVTGVEVVGAGDSALVRLNMEGRMNGALTLVGRPRYDETSRTLMFDDLHYSVESRDRMTRLKATLGAPLIKRAIDQATGGGKLALGPQLDAARMQLTQQMNRALAPDVAVGGGVRSLRVTGLHTSPTAFVVRVLLEGDAGLWAR</sequence>
<evidence type="ECO:0000313" key="1">
    <source>
        <dbReference type="EMBL" id="GLC26436.1"/>
    </source>
</evidence>
<organism evidence="1 2">
    <name type="scientific">Roseisolibacter agri</name>
    <dbReference type="NCBI Taxonomy" id="2014610"/>
    <lineage>
        <taxon>Bacteria</taxon>
        <taxon>Pseudomonadati</taxon>
        <taxon>Gemmatimonadota</taxon>
        <taxon>Gemmatimonadia</taxon>
        <taxon>Gemmatimonadales</taxon>
        <taxon>Gemmatimonadaceae</taxon>
        <taxon>Roseisolibacter</taxon>
    </lineage>
</organism>
<dbReference type="InterPro" id="IPR025515">
    <property type="entry name" value="DUF4403"/>
</dbReference>
<dbReference type="AlphaFoldDB" id="A0AA37QCM9"/>
<evidence type="ECO:0008006" key="3">
    <source>
        <dbReference type="Google" id="ProtNLM"/>
    </source>
</evidence>
<evidence type="ECO:0000313" key="2">
    <source>
        <dbReference type="Proteomes" id="UP001161325"/>
    </source>
</evidence>
<accession>A0AA37QCM9</accession>
<dbReference type="EMBL" id="BRXS01000004">
    <property type="protein sequence ID" value="GLC26436.1"/>
    <property type="molecule type" value="Genomic_DNA"/>
</dbReference>
<name>A0AA37QCM9_9BACT</name>
<dbReference type="RefSeq" id="WP_284350887.1">
    <property type="nucleotide sequence ID" value="NZ_BRXS01000004.1"/>
</dbReference>
<comment type="caution">
    <text evidence="1">The sequence shown here is derived from an EMBL/GenBank/DDBJ whole genome shotgun (WGS) entry which is preliminary data.</text>
</comment>
<reference evidence="1" key="1">
    <citation type="submission" date="2022-08" db="EMBL/GenBank/DDBJ databases">
        <title>Draft genome sequencing of Roseisolibacter agri AW1220.</title>
        <authorList>
            <person name="Tobiishi Y."/>
            <person name="Tonouchi A."/>
        </authorList>
    </citation>
    <scope>NUCLEOTIDE SEQUENCE</scope>
    <source>
        <strain evidence="1">AW1220</strain>
    </source>
</reference>
<proteinExistence type="predicted"/>
<keyword evidence="2" id="KW-1185">Reference proteome</keyword>